<dbReference type="InterPro" id="IPR036388">
    <property type="entry name" value="WH-like_DNA-bd_sf"/>
</dbReference>
<dbReference type="Proteomes" id="UP000189857">
    <property type="component" value="Unassembled WGS sequence"/>
</dbReference>
<sequence length="145" mass="16239">MDNMDIKILKCLKENARLTASSISEDIGLSVSAVIERIKKMENTGVIKGYTIEIDQNLMGNTMVALMDVSLKHPDYYDGFVQLVKENGSIEDCYYQTGEFDFVLKIVTDSTEGLDNVYKVIKSFEGVASTETHIVLRTIKEETAI</sequence>
<keyword evidence="1" id="KW-0805">Transcription regulation</keyword>
<evidence type="ECO:0000259" key="4">
    <source>
        <dbReference type="PROSITE" id="PS50956"/>
    </source>
</evidence>
<keyword evidence="2" id="KW-0238">DNA-binding</keyword>
<dbReference type="Pfam" id="PF01037">
    <property type="entry name" value="AsnC_trans_reg"/>
    <property type="match status" value="1"/>
</dbReference>
<dbReference type="GO" id="GO:0043200">
    <property type="term" value="P:response to amino acid"/>
    <property type="evidence" value="ECO:0007669"/>
    <property type="project" value="TreeGrafter"/>
</dbReference>
<dbReference type="Pfam" id="PF13412">
    <property type="entry name" value="HTH_24"/>
    <property type="match status" value="1"/>
</dbReference>
<dbReference type="CDD" id="cd00090">
    <property type="entry name" value="HTH_ARSR"/>
    <property type="match status" value="1"/>
</dbReference>
<dbReference type="PANTHER" id="PTHR30154:SF34">
    <property type="entry name" value="TRANSCRIPTIONAL REGULATOR AZLB"/>
    <property type="match status" value="1"/>
</dbReference>
<dbReference type="SUPFAM" id="SSF46785">
    <property type="entry name" value="Winged helix' DNA-binding domain"/>
    <property type="match status" value="1"/>
</dbReference>
<reference evidence="5 6" key="1">
    <citation type="submission" date="2017-02" db="EMBL/GenBank/DDBJ databases">
        <authorList>
            <person name="Peterson S.W."/>
        </authorList>
    </citation>
    <scope>NUCLEOTIDE SEQUENCE [LARGE SCALE GENOMIC DNA]</scope>
    <source>
        <strain evidence="5 6">ATCC 17233</strain>
    </source>
</reference>
<dbReference type="OrthoDB" id="66249at2"/>
<dbReference type="InterPro" id="IPR036390">
    <property type="entry name" value="WH_DNA-bd_sf"/>
</dbReference>
<gene>
    <name evidence="5" type="ORF">SAMN02745110_01904</name>
</gene>
<dbReference type="RefSeq" id="WP_078787722.1">
    <property type="nucleotide sequence ID" value="NZ_CACZYW010000001.1"/>
</dbReference>
<feature type="domain" description="HTH asnC-type" evidence="4">
    <location>
        <begin position="1"/>
        <end position="62"/>
    </location>
</feature>
<proteinExistence type="predicted"/>
<name>A0A1T4PAD6_9FIRM</name>
<dbReference type="PRINTS" id="PR00033">
    <property type="entry name" value="HTHASNC"/>
</dbReference>
<dbReference type="SUPFAM" id="SSF54909">
    <property type="entry name" value="Dimeric alpha+beta barrel"/>
    <property type="match status" value="1"/>
</dbReference>
<evidence type="ECO:0000256" key="2">
    <source>
        <dbReference type="ARBA" id="ARBA00023125"/>
    </source>
</evidence>
<dbReference type="Gene3D" id="1.10.10.10">
    <property type="entry name" value="Winged helix-like DNA-binding domain superfamily/Winged helix DNA-binding domain"/>
    <property type="match status" value="1"/>
</dbReference>
<dbReference type="InterPro" id="IPR019887">
    <property type="entry name" value="Tscrpt_reg_AsnC/Lrp_C"/>
</dbReference>
<organism evidence="5 6">
    <name type="scientific">Eubacterium ruminantium</name>
    <dbReference type="NCBI Taxonomy" id="42322"/>
    <lineage>
        <taxon>Bacteria</taxon>
        <taxon>Bacillati</taxon>
        <taxon>Bacillota</taxon>
        <taxon>Clostridia</taxon>
        <taxon>Eubacteriales</taxon>
        <taxon>Eubacteriaceae</taxon>
        <taxon>Eubacterium</taxon>
    </lineage>
</organism>
<dbReference type="PANTHER" id="PTHR30154">
    <property type="entry name" value="LEUCINE-RESPONSIVE REGULATORY PROTEIN"/>
    <property type="match status" value="1"/>
</dbReference>
<keyword evidence="3" id="KW-0804">Transcription</keyword>
<dbReference type="InterPro" id="IPR011008">
    <property type="entry name" value="Dimeric_a/b-barrel"/>
</dbReference>
<dbReference type="InterPro" id="IPR011991">
    <property type="entry name" value="ArsR-like_HTH"/>
</dbReference>
<dbReference type="Gene3D" id="3.30.70.920">
    <property type="match status" value="1"/>
</dbReference>
<dbReference type="GO" id="GO:0043565">
    <property type="term" value="F:sequence-specific DNA binding"/>
    <property type="evidence" value="ECO:0007669"/>
    <property type="project" value="InterPro"/>
</dbReference>
<dbReference type="EMBL" id="FUXA01000011">
    <property type="protein sequence ID" value="SJZ88535.1"/>
    <property type="molecule type" value="Genomic_DNA"/>
</dbReference>
<evidence type="ECO:0000256" key="1">
    <source>
        <dbReference type="ARBA" id="ARBA00023015"/>
    </source>
</evidence>
<dbReference type="GO" id="GO:0005829">
    <property type="term" value="C:cytosol"/>
    <property type="evidence" value="ECO:0007669"/>
    <property type="project" value="TreeGrafter"/>
</dbReference>
<accession>A0A1T4PAD6</accession>
<dbReference type="AlphaFoldDB" id="A0A1T4PAD6"/>
<dbReference type="InterPro" id="IPR000485">
    <property type="entry name" value="AsnC-type_HTH_dom"/>
</dbReference>
<protein>
    <submittedName>
        <fullName evidence="5">Lrp/AsnC family transcriptional regulator, leucine-responsive regulatory protein</fullName>
    </submittedName>
</protein>
<keyword evidence="6" id="KW-1185">Reference proteome</keyword>
<evidence type="ECO:0000256" key="3">
    <source>
        <dbReference type="ARBA" id="ARBA00023163"/>
    </source>
</evidence>
<dbReference type="InterPro" id="IPR019888">
    <property type="entry name" value="Tscrpt_reg_AsnC-like"/>
</dbReference>
<dbReference type="SMART" id="SM00344">
    <property type="entry name" value="HTH_ASNC"/>
    <property type="match status" value="1"/>
</dbReference>
<dbReference type="PROSITE" id="PS50956">
    <property type="entry name" value="HTH_ASNC_2"/>
    <property type="match status" value="1"/>
</dbReference>
<evidence type="ECO:0000313" key="6">
    <source>
        <dbReference type="Proteomes" id="UP000189857"/>
    </source>
</evidence>
<evidence type="ECO:0000313" key="5">
    <source>
        <dbReference type="EMBL" id="SJZ88535.1"/>
    </source>
</evidence>